<reference evidence="7" key="1">
    <citation type="submission" date="2010-08" db="EMBL/GenBank/DDBJ databases">
        <authorList>
            <person name="Muzny D."/>
            <person name="Qin X."/>
            <person name="Buhay C."/>
            <person name="Dugan-Rocha S."/>
            <person name="Ding Y."/>
            <person name="Chen G."/>
            <person name="Hawes A."/>
            <person name="Holder M."/>
            <person name="Jhangiani S."/>
            <person name="Johnson A."/>
            <person name="Khan Z."/>
            <person name="Li Z."/>
            <person name="Liu W."/>
            <person name="Liu X."/>
            <person name="Perez L."/>
            <person name="Shen H."/>
            <person name="Wang Q."/>
            <person name="Watt J."/>
            <person name="Xi L."/>
            <person name="Xin Y."/>
            <person name="Zhou J."/>
            <person name="Deng J."/>
            <person name="Jiang H."/>
            <person name="Liu Y."/>
            <person name="Qu J."/>
            <person name="Song X.-Z."/>
            <person name="Zhang L."/>
            <person name="Villasana D."/>
            <person name="Johnson A."/>
            <person name="Liu J."/>
            <person name="Liyanage D."/>
            <person name="Lorensuhewa L."/>
            <person name="Robinson T."/>
            <person name="Song A."/>
            <person name="Song B.-B."/>
            <person name="Dinh H."/>
            <person name="Thornton R."/>
            <person name="Coyle M."/>
            <person name="Francisco L."/>
            <person name="Jackson L."/>
            <person name="Javaid M."/>
            <person name="Korchina V."/>
            <person name="Kovar C."/>
            <person name="Mata R."/>
            <person name="Mathew T."/>
            <person name="Ngo R."/>
            <person name="Nguyen L."/>
            <person name="Nguyen N."/>
            <person name="Okwuonu G."/>
            <person name="Ongeri F."/>
            <person name="Pham C."/>
            <person name="Simmons D."/>
            <person name="Wilczek-Boney K."/>
            <person name="Hale W."/>
            <person name="Jakkamsetti A."/>
            <person name="Pham P."/>
            <person name="Ruth R."/>
            <person name="San Lucas F."/>
            <person name="Warren J."/>
            <person name="Zhang J."/>
            <person name="Zhao Z."/>
            <person name="Zhou C."/>
            <person name="Zhu D."/>
            <person name="Lee S."/>
            <person name="Bess C."/>
            <person name="Blankenburg K."/>
            <person name="Forbes L."/>
            <person name="Fu Q."/>
            <person name="Gubbala S."/>
            <person name="Hirani K."/>
            <person name="Jayaseelan J.C."/>
            <person name="Lara F."/>
            <person name="Munidasa M."/>
            <person name="Palculict T."/>
            <person name="Patil S."/>
            <person name="Pu L.-L."/>
            <person name="Saada N."/>
            <person name="Tang L."/>
            <person name="Weissenberger G."/>
            <person name="Zhu Y."/>
            <person name="Hemphill L."/>
            <person name="Shang Y."/>
            <person name="Youmans B."/>
            <person name="Ayvaz T."/>
            <person name="Ross M."/>
            <person name="Santibanez J."/>
            <person name="Aqrawi P."/>
            <person name="Gross S."/>
            <person name="Joshi V."/>
            <person name="Fowler G."/>
            <person name="Nazareth L."/>
            <person name="Reid J."/>
            <person name="Worley K."/>
            <person name="Petrosino J."/>
            <person name="Highlander S."/>
            <person name="Gibbs R."/>
        </authorList>
    </citation>
    <scope>NUCLEOTIDE SEQUENCE [LARGE SCALE GENOMIC DNA]</scope>
    <source>
        <strain evidence="7">DSM 15272</strain>
    </source>
</reference>
<keyword evidence="3" id="KW-0408">Iron</keyword>
<dbReference type="HOGENOM" id="CLU_173940_0_1_11"/>
<dbReference type="Proteomes" id="UP000003111">
    <property type="component" value="Unassembled WGS sequence"/>
</dbReference>
<organism evidence="7 8">
    <name type="scientific">Aeromicrobium marinum DSM 15272</name>
    <dbReference type="NCBI Taxonomy" id="585531"/>
    <lineage>
        <taxon>Bacteria</taxon>
        <taxon>Bacillati</taxon>
        <taxon>Actinomycetota</taxon>
        <taxon>Actinomycetes</taxon>
        <taxon>Propionibacteriales</taxon>
        <taxon>Nocardioidaceae</taxon>
        <taxon>Aeromicrobium</taxon>
    </lineage>
</organism>
<keyword evidence="4" id="KW-0411">Iron-sulfur</keyword>
<protein>
    <submittedName>
        <fullName evidence="7">Zinc finger CDGSH type</fullName>
    </submittedName>
</protein>
<evidence type="ECO:0000256" key="1">
    <source>
        <dbReference type="ARBA" id="ARBA00022714"/>
    </source>
</evidence>
<gene>
    <name evidence="7" type="ORF">HMPREF0063_10105</name>
</gene>
<evidence type="ECO:0000256" key="2">
    <source>
        <dbReference type="ARBA" id="ARBA00022723"/>
    </source>
</evidence>
<dbReference type="eggNOG" id="COG3369">
    <property type="taxonomic scope" value="Bacteria"/>
</dbReference>
<evidence type="ECO:0000256" key="5">
    <source>
        <dbReference type="SAM" id="MobiDB-lite"/>
    </source>
</evidence>
<evidence type="ECO:0000313" key="8">
    <source>
        <dbReference type="Proteomes" id="UP000003111"/>
    </source>
</evidence>
<keyword evidence="8" id="KW-1185">Reference proteome</keyword>
<comment type="caution">
    <text evidence="7">The sequence shown here is derived from an EMBL/GenBank/DDBJ whole genome shotgun (WGS) entry which is preliminary data.</text>
</comment>
<dbReference type="GO" id="GO:0046872">
    <property type="term" value="F:metal ion binding"/>
    <property type="evidence" value="ECO:0007669"/>
    <property type="project" value="UniProtKB-KW"/>
</dbReference>
<dbReference type="GO" id="GO:0051537">
    <property type="term" value="F:2 iron, 2 sulfur cluster binding"/>
    <property type="evidence" value="ECO:0007669"/>
    <property type="project" value="UniProtKB-KW"/>
</dbReference>
<dbReference type="GO" id="GO:0005737">
    <property type="term" value="C:cytoplasm"/>
    <property type="evidence" value="ECO:0007669"/>
    <property type="project" value="UniProtKB-ARBA"/>
</dbReference>
<dbReference type="EMBL" id="ACLF03000001">
    <property type="protein sequence ID" value="EFQ84764.1"/>
    <property type="molecule type" value="Genomic_DNA"/>
</dbReference>
<keyword evidence="2" id="KW-0479">Metal-binding</keyword>
<accession>E2S7U8</accession>
<evidence type="ECO:0000256" key="3">
    <source>
        <dbReference type="ARBA" id="ARBA00023004"/>
    </source>
</evidence>
<feature type="domain" description="Iron-binding zinc finger CDGSH type" evidence="6">
    <location>
        <begin position="22"/>
        <end position="67"/>
    </location>
</feature>
<proteinExistence type="predicted"/>
<dbReference type="STRING" id="585531.HMPREF0063_10105"/>
<feature type="region of interest" description="Disordered" evidence="5">
    <location>
        <begin position="66"/>
        <end position="86"/>
    </location>
</feature>
<dbReference type="Pfam" id="PF09360">
    <property type="entry name" value="zf-CDGSH"/>
    <property type="match status" value="1"/>
</dbReference>
<dbReference type="Gene3D" id="3.40.5.90">
    <property type="entry name" value="CDGSH iron-sulfur domain, mitoNEET-type"/>
    <property type="match status" value="1"/>
</dbReference>
<dbReference type="InterPro" id="IPR018967">
    <property type="entry name" value="FeS-contain_CDGSH-typ"/>
</dbReference>
<evidence type="ECO:0000256" key="4">
    <source>
        <dbReference type="ARBA" id="ARBA00023014"/>
    </source>
</evidence>
<keyword evidence="1" id="KW-0001">2Fe-2S</keyword>
<dbReference type="InterPro" id="IPR042216">
    <property type="entry name" value="MitoNEET_CISD"/>
</dbReference>
<sequence length="86" mass="8821">MGRGMSASTRGPGRADVVVCPDGPLLIRGDHVVQAADGSLHETTRPVSAVCRCGTSSIAPWCDGSHRLLDRATGPAPTTPTSKEAP</sequence>
<name>E2S7U8_9ACTN</name>
<evidence type="ECO:0000313" key="7">
    <source>
        <dbReference type="EMBL" id="EFQ84764.1"/>
    </source>
</evidence>
<evidence type="ECO:0000259" key="6">
    <source>
        <dbReference type="Pfam" id="PF09360"/>
    </source>
</evidence>
<dbReference type="AlphaFoldDB" id="E2S7U8"/>